<dbReference type="InterPro" id="IPR001727">
    <property type="entry name" value="GDT1-like"/>
</dbReference>
<evidence type="ECO:0000313" key="9">
    <source>
        <dbReference type="Proteomes" id="UP001160130"/>
    </source>
</evidence>
<evidence type="ECO:0000256" key="3">
    <source>
        <dbReference type="ARBA" id="ARBA00022692"/>
    </source>
</evidence>
<gene>
    <name evidence="8" type="ORF">M2272_001983</name>
</gene>
<proteinExistence type="inferred from homology"/>
<keyword evidence="3 6" id="KW-0812">Transmembrane</keyword>
<accession>A0ABT6KXA9</accession>
<reference evidence="8 9" key="1">
    <citation type="submission" date="2023-04" db="EMBL/GenBank/DDBJ databases">
        <title>Forest soil microbial communities from Buena Vista Peninsula, Colon Province, Panama.</title>
        <authorList>
            <person name="Bouskill N."/>
        </authorList>
    </citation>
    <scope>NUCLEOTIDE SEQUENCE [LARGE SCALE GENOMIC DNA]</scope>
    <source>
        <strain evidence="8 9">AC80</strain>
    </source>
</reference>
<feature type="transmembrane region" description="Helical" evidence="6">
    <location>
        <begin position="34"/>
        <end position="52"/>
    </location>
</feature>
<evidence type="ECO:0000256" key="2">
    <source>
        <dbReference type="ARBA" id="ARBA00009190"/>
    </source>
</evidence>
<feature type="transmembrane region" description="Helical" evidence="6">
    <location>
        <begin position="6"/>
        <end position="27"/>
    </location>
</feature>
<evidence type="ECO:0000256" key="4">
    <source>
        <dbReference type="ARBA" id="ARBA00022989"/>
    </source>
</evidence>
<evidence type="ECO:0000256" key="7">
    <source>
        <dbReference type="SAM" id="MobiDB-lite"/>
    </source>
</evidence>
<keyword evidence="9" id="KW-1185">Reference proteome</keyword>
<comment type="subcellular location">
    <subcellularLocation>
        <location evidence="1 6">Membrane</location>
        <topology evidence="1 6">Multi-pass membrane protein</topology>
    </subcellularLocation>
</comment>
<dbReference type="Proteomes" id="UP001160130">
    <property type="component" value="Unassembled WGS sequence"/>
</dbReference>
<evidence type="ECO:0000256" key="1">
    <source>
        <dbReference type="ARBA" id="ARBA00004141"/>
    </source>
</evidence>
<feature type="region of interest" description="Disordered" evidence="7">
    <location>
        <begin position="83"/>
        <end position="110"/>
    </location>
</feature>
<comment type="similarity">
    <text evidence="2 6">Belongs to the GDT1 family.</text>
</comment>
<keyword evidence="4 6" id="KW-1133">Transmembrane helix</keyword>
<dbReference type="Pfam" id="PF01169">
    <property type="entry name" value="GDT1"/>
    <property type="match status" value="1"/>
</dbReference>
<sequence>MAGIWIGATFGMVLADGVAIGVGALLHTRLPERFLRALAGVLFLMFGLWILFDSALGLRWVAVAVTATVAVAAIGLVIIRRPRKPPAVSGPQSRLESMPESPRARLAIPG</sequence>
<comment type="caution">
    <text evidence="6">Lacks conserved residue(s) required for the propagation of feature annotation.</text>
</comment>
<comment type="caution">
    <text evidence="8">The sequence shown here is derived from an EMBL/GenBank/DDBJ whole genome shotgun (WGS) entry which is preliminary data.</text>
</comment>
<evidence type="ECO:0000256" key="6">
    <source>
        <dbReference type="RuleBase" id="RU365102"/>
    </source>
</evidence>
<evidence type="ECO:0000256" key="5">
    <source>
        <dbReference type="ARBA" id="ARBA00023136"/>
    </source>
</evidence>
<keyword evidence="5 6" id="KW-0472">Membrane</keyword>
<feature type="transmembrane region" description="Helical" evidence="6">
    <location>
        <begin position="58"/>
        <end position="79"/>
    </location>
</feature>
<organism evidence="8 9">
    <name type="scientific">Mycolicibacterium frederiksbergense</name>
    <dbReference type="NCBI Taxonomy" id="117567"/>
    <lineage>
        <taxon>Bacteria</taxon>
        <taxon>Bacillati</taxon>
        <taxon>Actinomycetota</taxon>
        <taxon>Actinomycetes</taxon>
        <taxon>Mycobacteriales</taxon>
        <taxon>Mycobacteriaceae</taxon>
        <taxon>Mycolicibacterium</taxon>
    </lineage>
</organism>
<dbReference type="EMBL" id="JARXVE010000003">
    <property type="protein sequence ID" value="MDH6195343.1"/>
    <property type="molecule type" value="Genomic_DNA"/>
</dbReference>
<protein>
    <recommendedName>
        <fullName evidence="6">GDT1 family protein</fullName>
    </recommendedName>
</protein>
<name>A0ABT6KXA9_9MYCO</name>
<evidence type="ECO:0000313" key="8">
    <source>
        <dbReference type="EMBL" id="MDH6195343.1"/>
    </source>
</evidence>